<sequence length="594" mass="66921">MTAGCWVWSDSALDLTTNNVPVAASSANEAPAEVISTNDVALSVTNTPIEIADIFPIEVDAYVAANPTSSELIRLFSSLGSDELDAVEVSREILVKSLAEGQGRAGVEALRKYLRVRAGSFAQDDSVALDEMSAVACCARSLEAFQDASDISPQVWSWLFTSNERIRLVAETLTDDDNTSEAALIIQKLYDHDPESRDQFLNLILAMAVVWDTPRREMHNQIGEGWLPPDEDVSLYYDYFKRLYSSAKTKVSYDELSVDSLVFVVDVPTPLGELEWALENVDGSRSLWGKHYDEITYDLTRLLRKIYIWPHHEYTLQEIQECFGICVDQAYYCVVSARAHGIPCLYFHGRGKYGGHAWFGFMKRKEEWEMDIGRYSKQGYATGFAIHPQTDREMTDHELEYFCSRALQPKKFRDASVLVHLAEILQDEDFFSGALAAARKAREVDSLCDAAWEMECEVLVNTDCIEDAIELLKEKAVCFKYFPDVAADALQQQAVLLKRSGDALAAEKLLRREVARVASRRDDLQQDLVLAQANQLLAQGNAREGMEAIERILRDQRKDGSGQKVYVLIVEYKKFAERAGLSSDADRFLASYYR</sequence>
<reference evidence="1 2" key="1">
    <citation type="submission" date="2020-01" db="EMBL/GenBank/DDBJ databases">
        <title>Ponticoccus aerotolerans gen. nov., sp. nov., an anaerobic bacterium and proposal of Ponticoccusceae fam. nov., Ponticoccusles ord. nov. and Ponticoccuse classis nov. in the phylum Kiritimatiellaeota.</title>
        <authorList>
            <person name="Zhou L.Y."/>
            <person name="Du Z.J."/>
        </authorList>
    </citation>
    <scope>NUCLEOTIDE SEQUENCE [LARGE SCALE GENOMIC DNA]</scope>
    <source>
        <strain evidence="1 2">S-5007</strain>
    </source>
</reference>
<evidence type="ECO:0000313" key="1">
    <source>
        <dbReference type="EMBL" id="QHI70582.1"/>
    </source>
</evidence>
<dbReference type="SUPFAM" id="SSF54001">
    <property type="entry name" value="Cysteine proteinases"/>
    <property type="match status" value="1"/>
</dbReference>
<dbReference type="Proteomes" id="UP000464954">
    <property type="component" value="Chromosome"/>
</dbReference>
<protein>
    <submittedName>
        <fullName evidence="1">Uncharacterized protein</fullName>
    </submittedName>
</protein>
<dbReference type="InterPro" id="IPR038765">
    <property type="entry name" value="Papain-like_cys_pep_sf"/>
</dbReference>
<dbReference type="KEGG" id="taer:GT409_14410"/>
<dbReference type="InterPro" id="IPR011990">
    <property type="entry name" value="TPR-like_helical_dom_sf"/>
</dbReference>
<keyword evidence="2" id="KW-1185">Reference proteome</keyword>
<name>A0A6P1M974_9BACT</name>
<evidence type="ECO:0000313" key="2">
    <source>
        <dbReference type="Proteomes" id="UP000464954"/>
    </source>
</evidence>
<proteinExistence type="predicted"/>
<dbReference type="RefSeq" id="WP_160629756.1">
    <property type="nucleotide sequence ID" value="NZ_CP047593.1"/>
</dbReference>
<dbReference type="EMBL" id="CP047593">
    <property type="protein sequence ID" value="QHI70582.1"/>
    <property type="molecule type" value="Genomic_DNA"/>
</dbReference>
<gene>
    <name evidence="1" type="ORF">GT409_14410</name>
</gene>
<organism evidence="1 2">
    <name type="scientific">Tichowtungia aerotolerans</name>
    <dbReference type="NCBI Taxonomy" id="2697043"/>
    <lineage>
        <taxon>Bacteria</taxon>
        <taxon>Pseudomonadati</taxon>
        <taxon>Kiritimatiellota</taxon>
        <taxon>Tichowtungiia</taxon>
        <taxon>Tichowtungiales</taxon>
        <taxon>Tichowtungiaceae</taxon>
        <taxon>Tichowtungia</taxon>
    </lineage>
</organism>
<accession>A0A6P1M974</accession>
<dbReference type="Gene3D" id="1.25.40.10">
    <property type="entry name" value="Tetratricopeptide repeat domain"/>
    <property type="match status" value="1"/>
</dbReference>
<dbReference type="AlphaFoldDB" id="A0A6P1M974"/>